<name>A0A381PKH9_9ZZZZ</name>
<evidence type="ECO:0000256" key="1">
    <source>
        <dbReference type="ARBA" id="ARBA00022679"/>
    </source>
</evidence>
<dbReference type="Pfam" id="PF13489">
    <property type="entry name" value="Methyltransf_23"/>
    <property type="match status" value="1"/>
</dbReference>
<protein>
    <recommendedName>
        <fullName evidence="3">Methyltransferase type 11 domain-containing protein</fullName>
    </recommendedName>
</protein>
<organism evidence="2">
    <name type="scientific">marine metagenome</name>
    <dbReference type="NCBI Taxonomy" id="408172"/>
    <lineage>
        <taxon>unclassified sequences</taxon>
        <taxon>metagenomes</taxon>
        <taxon>ecological metagenomes</taxon>
    </lineage>
</organism>
<evidence type="ECO:0000313" key="2">
    <source>
        <dbReference type="EMBL" id="SUZ66948.1"/>
    </source>
</evidence>
<accession>A0A381PKH9</accession>
<dbReference type="SUPFAM" id="SSF53335">
    <property type="entry name" value="S-adenosyl-L-methionine-dependent methyltransferases"/>
    <property type="match status" value="1"/>
</dbReference>
<dbReference type="AlphaFoldDB" id="A0A381PKH9"/>
<evidence type="ECO:0008006" key="3">
    <source>
        <dbReference type="Google" id="ProtNLM"/>
    </source>
</evidence>
<dbReference type="InterPro" id="IPR029063">
    <property type="entry name" value="SAM-dependent_MTases_sf"/>
</dbReference>
<gene>
    <name evidence="2" type="ORF">METZ01_LOCUS19802</name>
</gene>
<dbReference type="CDD" id="cd02440">
    <property type="entry name" value="AdoMet_MTases"/>
    <property type="match status" value="1"/>
</dbReference>
<dbReference type="GO" id="GO:0016740">
    <property type="term" value="F:transferase activity"/>
    <property type="evidence" value="ECO:0007669"/>
    <property type="project" value="UniProtKB-KW"/>
</dbReference>
<proteinExistence type="predicted"/>
<dbReference type="PANTHER" id="PTHR43861">
    <property type="entry name" value="TRANS-ACONITATE 2-METHYLTRANSFERASE-RELATED"/>
    <property type="match status" value="1"/>
</dbReference>
<dbReference type="PANTHER" id="PTHR43861:SF3">
    <property type="entry name" value="PUTATIVE (AFU_ORTHOLOGUE AFUA_2G14390)-RELATED"/>
    <property type="match status" value="1"/>
</dbReference>
<dbReference type="Gene3D" id="3.40.50.150">
    <property type="entry name" value="Vaccinia Virus protein VP39"/>
    <property type="match status" value="1"/>
</dbReference>
<sequence>MKKEKFNYKIKDHFLSKEVFSLALDRDSEILRTRPKPALGDLPNYYDSKEYLSHQKKGETFLSKIYFVSKKIMLFFKTRIVTRLFYNPGKALDVGSGTGDFLLALKTKGWDVVGVEPAKLARREASKLGIQHVKDIKNCDSQEFDLVTFWHSLEHVYSLNETLASTAMALKKGGQLIIACPNYKSWDAKYYKKNWAAWDVPRHLRHFSPKSLRAVLEPMGFEQTKAMPLLLDSFYISILSEKIKESRTPFLKGVVFGMISNLNGLFYKNFSSQAYIFRKKSN</sequence>
<reference evidence="2" key="1">
    <citation type="submission" date="2018-05" db="EMBL/GenBank/DDBJ databases">
        <authorList>
            <person name="Lanie J.A."/>
            <person name="Ng W.-L."/>
            <person name="Kazmierczak K.M."/>
            <person name="Andrzejewski T.M."/>
            <person name="Davidsen T.M."/>
            <person name="Wayne K.J."/>
            <person name="Tettelin H."/>
            <person name="Glass J.I."/>
            <person name="Rusch D."/>
            <person name="Podicherti R."/>
            <person name="Tsui H.-C.T."/>
            <person name="Winkler M.E."/>
        </authorList>
    </citation>
    <scope>NUCLEOTIDE SEQUENCE</scope>
</reference>
<dbReference type="EMBL" id="UINC01000998">
    <property type="protein sequence ID" value="SUZ66948.1"/>
    <property type="molecule type" value="Genomic_DNA"/>
</dbReference>
<keyword evidence="1" id="KW-0808">Transferase</keyword>